<feature type="domain" description="TY-Chap N-terminal" evidence="1">
    <location>
        <begin position="4"/>
        <end position="115"/>
    </location>
</feature>
<dbReference type="Proteomes" id="UP000093412">
    <property type="component" value="Unassembled WGS sequence"/>
</dbReference>
<evidence type="ECO:0000313" key="2">
    <source>
        <dbReference type="EMBL" id="KZM35196.1"/>
    </source>
</evidence>
<comment type="caution">
    <text evidence="2">The sequence shown here is derived from an EMBL/GenBank/DDBJ whole genome shotgun (WGS) entry which is preliminary data.</text>
</comment>
<evidence type="ECO:0000313" key="4">
    <source>
        <dbReference type="Proteomes" id="UP000076447"/>
    </source>
</evidence>
<accession>A0A163RGR2</accession>
<reference evidence="3 5" key="2">
    <citation type="submission" date="2016-06" db="EMBL/GenBank/DDBJ databases">
        <title>Genome sequence of Oerskovia enterophila DSM 43852.</title>
        <authorList>
            <person name="Poehlein A."/>
            <person name="Jag V."/>
            <person name="Bengelsdorf F.R."/>
            <person name="Daniel R."/>
            <person name="Duerre P."/>
        </authorList>
    </citation>
    <scope>NUCLEOTIDE SEQUENCE [LARGE SCALE GENOMIC DNA]</scope>
    <source>
        <strain evidence="3 5">DSM 43852</strain>
    </source>
</reference>
<gene>
    <name evidence="3" type="ORF">OERS_27510</name>
    <name evidence="2" type="ORF">OJAG_21640</name>
</gene>
<protein>
    <recommendedName>
        <fullName evidence="1">TY-Chap N-terminal domain-containing protein</fullName>
    </recommendedName>
</protein>
<proteinExistence type="predicted"/>
<dbReference type="PATRIC" id="fig|43678.3.peg.2257"/>
<keyword evidence="5" id="KW-1185">Reference proteome</keyword>
<dbReference type="InterPro" id="IPR046268">
    <property type="entry name" value="DUF6301"/>
</dbReference>
<dbReference type="Pfam" id="PF22552">
    <property type="entry name" value="TY-Chap3"/>
    <property type="match status" value="1"/>
</dbReference>
<dbReference type="RefSeq" id="WP_068626214.1">
    <property type="nucleotide sequence ID" value="NZ_JBIVFZ010000002.1"/>
</dbReference>
<dbReference type="Proteomes" id="UP000076447">
    <property type="component" value="Unassembled WGS sequence"/>
</dbReference>
<evidence type="ECO:0000313" key="3">
    <source>
        <dbReference type="EMBL" id="OCI30588.1"/>
    </source>
</evidence>
<evidence type="ECO:0000259" key="1">
    <source>
        <dbReference type="Pfam" id="PF22552"/>
    </source>
</evidence>
<sequence length="330" mass="35914">MTSDWTELGERLAATFRSVSDRVFLIVASRSTPVRYVQLAGGPGRIDAEAPATDVVADADESVLSAAGWTAPGIAQPNWTASTALPALTAEYRALALRCVNALRDAYGIGSPDDLGYRAWREPEQMPAGRTWSAERLQRMDRGVRALELPTLGLDANRPRTPGVSVAPALRTWKAMSPSEVRDLMEYWAARPWPLSRDEVQRLAVERFGWTIEVEDGTPYLMNTVSGFTVPDVSTIGAHQDLNYLSLRTSDVIRQVTPESTAFLGDGFTRMVRAGEAGWGRPAMHELDGTVSATWDLASGAQISFRCAPSSLSAMFRTPQGVALDLRSEG</sequence>
<dbReference type="Pfam" id="PF19818">
    <property type="entry name" value="DUF6301"/>
    <property type="match status" value="1"/>
</dbReference>
<name>A0A163RGR2_9CELL</name>
<dbReference type="AlphaFoldDB" id="A0A163RGR2"/>
<dbReference type="InterPro" id="IPR054344">
    <property type="entry name" value="TY-Chap_N"/>
</dbReference>
<dbReference type="EMBL" id="LRIE01000073">
    <property type="protein sequence ID" value="KZM35196.1"/>
    <property type="molecule type" value="Genomic_DNA"/>
</dbReference>
<organism evidence="2 4">
    <name type="scientific">Oerskovia enterophila</name>
    <dbReference type="NCBI Taxonomy" id="43678"/>
    <lineage>
        <taxon>Bacteria</taxon>
        <taxon>Bacillati</taxon>
        <taxon>Actinomycetota</taxon>
        <taxon>Actinomycetes</taxon>
        <taxon>Micrococcales</taxon>
        <taxon>Cellulomonadaceae</taxon>
        <taxon>Oerskovia</taxon>
    </lineage>
</organism>
<dbReference type="EMBL" id="MAQA01000033">
    <property type="protein sequence ID" value="OCI30588.1"/>
    <property type="molecule type" value="Genomic_DNA"/>
</dbReference>
<evidence type="ECO:0000313" key="5">
    <source>
        <dbReference type="Proteomes" id="UP000093412"/>
    </source>
</evidence>
<dbReference type="STRING" id="43678.OJAG_21640"/>
<reference evidence="2 4" key="1">
    <citation type="submission" date="2016-01" db="EMBL/GenBank/DDBJ databases">
        <title>Genome sequence of Oerskovia enterophila VJag, an agar and cellulose degrading bacterium.</title>
        <authorList>
            <person name="Poehlein A."/>
            <person name="Jag V."/>
            <person name="Bengelsdorf F."/>
            <person name="Duerre P."/>
            <person name="Daniel R."/>
        </authorList>
    </citation>
    <scope>NUCLEOTIDE SEQUENCE [LARGE SCALE GENOMIC DNA]</scope>
    <source>
        <strain evidence="2 4">VJag</strain>
    </source>
</reference>